<keyword evidence="8" id="KW-1133">Transmembrane helix</keyword>
<evidence type="ECO:0008006" key="13">
    <source>
        <dbReference type="Google" id="ProtNLM"/>
    </source>
</evidence>
<dbReference type="InterPro" id="IPR000719">
    <property type="entry name" value="Prot_kinase_dom"/>
</dbReference>
<dbReference type="InterPro" id="IPR008271">
    <property type="entry name" value="Ser/Thr_kinase_AS"/>
</dbReference>
<protein>
    <recommendedName>
        <fullName evidence="13">Protein kinase domain-containing protein</fullName>
    </recommendedName>
</protein>
<feature type="region of interest" description="Disordered" evidence="7">
    <location>
        <begin position="711"/>
        <end position="738"/>
    </location>
</feature>
<dbReference type="AlphaFoldDB" id="D8UDL2"/>
<evidence type="ECO:0000256" key="2">
    <source>
        <dbReference type="ARBA" id="ARBA00022679"/>
    </source>
</evidence>
<dbReference type="STRING" id="3068.D8UDL2"/>
<dbReference type="GeneID" id="9622528"/>
<feature type="domain" description="CHASE" evidence="10">
    <location>
        <begin position="323"/>
        <end position="428"/>
    </location>
</feature>
<evidence type="ECO:0000256" key="1">
    <source>
        <dbReference type="ARBA" id="ARBA00022527"/>
    </source>
</evidence>
<evidence type="ECO:0000313" key="11">
    <source>
        <dbReference type="EMBL" id="EFJ42183.1"/>
    </source>
</evidence>
<dbReference type="SMART" id="SM00220">
    <property type="entry name" value="S_TKc"/>
    <property type="match status" value="1"/>
</dbReference>
<dbReference type="InterPro" id="IPR017441">
    <property type="entry name" value="Protein_kinase_ATP_BS"/>
</dbReference>
<keyword evidence="12" id="KW-1185">Reference proteome</keyword>
<dbReference type="InterPro" id="IPR001245">
    <property type="entry name" value="Ser-Thr/Tyr_kinase_cat_dom"/>
</dbReference>
<gene>
    <name evidence="11" type="ORF">VOLCADRAFT_107375</name>
</gene>
<dbReference type="InterPro" id="IPR006189">
    <property type="entry name" value="CHASE_dom"/>
</dbReference>
<dbReference type="PROSITE" id="PS50839">
    <property type="entry name" value="CHASE"/>
    <property type="match status" value="1"/>
</dbReference>
<accession>D8UDL2</accession>
<keyword evidence="5 6" id="KW-0067">ATP-binding</keyword>
<dbReference type="EMBL" id="GL378385">
    <property type="protein sequence ID" value="EFJ42183.1"/>
    <property type="molecule type" value="Genomic_DNA"/>
</dbReference>
<dbReference type="GO" id="GO:0004674">
    <property type="term" value="F:protein serine/threonine kinase activity"/>
    <property type="evidence" value="ECO:0007669"/>
    <property type="project" value="UniProtKB-KW"/>
</dbReference>
<evidence type="ECO:0000313" key="12">
    <source>
        <dbReference type="Proteomes" id="UP000001058"/>
    </source>
</evidence>
<keyword evidence="4" id="KW-0418">Kinase</keyword>
<feature type="compositionally biased region" description="Polar residues" evidence="7">
    <location>
        <begin position="55"/>
        <end position="66"/>
    </location>
</feature>
<name>D8UDL2_VOLCA</name>
<evidence type="ECO:0000259" key="9">
    <source>
        <dbReference type="PROSITE" id="PS50011"/>
    </source>
</evidence>
<feature type="compositionally biased region" description="Basic and acidic residues" evidence="7">
    <location>
        <begin position="98"/>
        <end position="107"/>
    </location>
</feature>
<dbReference type="KEGG" id="vcn:VOLCADRAFT_107375"/>
<dbReference type="RefSeq" id="XP_002956726.1">
    <property type="nucleotide sequence ID" value="XM_002956680.1"/>
</dbReference>
<keyword evidence="8" id="KW-0472">Membrane</keyword>
<dbReference type="PROSITE" id="PS00108">
    <property type="entry name" value="PROTEIN_KINASE_ST"/>
    <property type="match status" value="1"/>
</dbReference>
<dbReference type="InterPro" id="IPR011009">
    <property type="entry name" value="Kinase-like_dom_sf"/>
</dbReference>
<dbReference type="Proteomes" id="UP000001058">
    <property type="component" value="Unassembled WGS sequence"/>
</dbReference>
<evidence type="ECO:0000256" key="8">
    <source>
        <dbReference type="SAM" id="Phobius"/>
    </source>
</evidence>
<sequence length="1176" mass="124589">MADSGPTAAASVAQSSIAVPGWAIATAASNIGETASPQSGPGQGTGAVSLEDSQRTYTNSNPTSDQKVARPSAMRNIAVLPLESASGARSRPSANQRLPEHDIEKGSFKLANTESKVSKRTPTNCSPLNSRQQSVVPELPPEWQVAAGIKNSGVSDSTSSCCGRIRSTDGSGTKGATVCSRKRWRACAHSVILEFKKVIEVVHTKPLVLLPGIAVLAIVLGLGLWALIAASSAEERFRHDSATKIATDKALYIQTELDKTFMPAYVVATAVQQDPNYYPTQPANLNQVYKNQWYLVNKKFDKLAGDLIALTKAGSVRTVSAIPHGVIRTMYPLNGTELAHDRNWGAIGKNWLNDSVNAAPVKVSLQSHNLTIIGPYNLVQGGIGIVGMQSIFVNATREDTFGIPPGLVTVLLSWDFLRDNVTNLQDLSAQGYDYVLTRPDKNNTNLAVDWSPGIDPPRPPGFNVSSSGSRPLIYYDLPSALQDPVIVKVPLPNVEWTLYVSRTGGWVPSWKAPLIAMVVILSFVLSLLVFAVLVSRVQQRRLLRDVVEAAGKLASTTRILEDEKNRMQALLARHFDLIDLLEGGAGGLAGSLQGAGGGGAAASGDGARSRIDILRQKMLLTGTSLRREQLGEAEQVTIQEMLGEGTFGKVYKGLWRGTEVAIKTIVLPANMSGKEKREKMAVMEAAISSSLAHPNIVQTYTYHIRPLRDSSVTPCLPPPSPQRTAATPAAAGGGGSGEASGGAAAGAATAAATAAVAASGDGVGRTQILADVGAIVVQLVLEYCDRGCLRDALDAGAFFSANGLNYPAILETAADIAKAMLHLHLNDVLHSDLKATNVMLKSTGGSESGRGVIAKVADFGLSVRLDPTATHMSHAFQGSLTHMAPEVMLQGHISRPADVYAFGITLWEIFTGGQAYRGRPFPRSWICLTRCEAIVVGGRLVSLNAAIHSVESNGGRMMLGGNIAAAGASLGGLGLPGVLETINEEGMGDVSAALPPAPAAAAAAAAGAAGAGVAVEALHRNVTQQQQQQQQMDEGGWAGGGLAPAAVTVAVSREVKVCTYMYTYVRIYVLRMIAYLCSCPVLSFFYEMSGAGASGPIVVRETLVYRAFELLWTARVRDRWRLERLEDPRERKRVRGRMVRYISRFALTNCHMPFCSVAVATVDVVGISGGDAALAN</sequence>
<evidence type="ECO:0000256" key="3">
    <source>
        <dbReference type="ARBA" id="ARBA00022741"/>
    </source>
</evidence>
<evidence type="ECO:0000256" key="4">
    <source>
        <dbReference type="ARBA" id="ARBA00022777"/>
    </source>
</evidence>
<keyword evidence="8" id="KW-0812">Transmembrane</keyword>
<feature type="transmembrane region" description="Helical" evidence="8">
    <location>
        <begin position="207"/>
        <end position="228"/>
    </location>
</feature>
<evidence type="ECO:0000256" key="6">
    <source>
        <dbReference type="PROSITE-ProRule" id="PRU10141"/>
    </source>
</evidence>
<dbReference type="PANTHER" id="PTHR44329">
    <property type="entry name" value="SERINE/THREONINE-PROTEIN KINASE TNNI3K-RELATED"/>
    <property type="match status" value="1"/>
</dbReference>
<dbReference type="PROSITE" id="PS50011">
    <property type="entry name" value="PROTEIN_KINASE_DOM"/>
    <property type="match status" value="1"/>
</dbReference>
<dbReference type="Gene3D" id="1.10.510.10">
    <property type="entry name" value="Transferase(Phosphotransferase) domain 1"/>
    <property type="match status" value="1"/>
</dbReference>
<evidence type="ECO:0000256" key="5">
    <source>
        <dbReference type="ARBA" id="ARBA00022840"/>
    </source>
</evidence>
<keyword evidence="3 6" id="KW-0547">Nucleotide-binding</keyword>
<organism evidence="12">
    <name type="scientific">Volvox carteri f. nagariensis</name>
    <dbReference type="NCBI Taxonomy" id="3068"/>
    <lineage>
        <taxon>Eukaryota</taxon>
        <taxon>Viridiplantae</taxon>
        <taxon>Chlorophyta</taxon>
        <taxon>core chlorophytes</taxon>
        <taxon>Chlorophyceae</taxon>
        <taxon>CS clade</taxon>
        <taxon>Chlamydomonadales</taxon>
        <taxon>Volvocaceae</taxon>
        <taxon>Volvox</taxon>
    </lineage>
</organism>
<dbReference type="Gene3D" id="3.30.200.20">
    <property type="entry name" value="Phosphorylase Kinase, domain 1"/>
    <property type="match status" value="1"/>
</dbReference>
<proteinExistence type="predicted"/>
<dbReference type="Pfam" id="PF07714">
    <property type="entry name" value="PK_Tyr_Ser-Thr"/>
    <property type="match status" value="2"/>
</dbReference>
<dbReference type="GO" id="GO:0005524">
    <property type="term" value="F:ATP binding"/>
    <property type="evidence" value="ECO:0007669"/>
    <property type="project" value="UniProtKB-UniRule"/>
</dbReference>
<feature type="binding site" evidence="6">
    <location>
        <position position="663"/>
    </location>
    <ligand>
        <name>ATP</name>
        <dbReference type="ChEBI" id="CHEBI:30616"/>
    </ligand>
</feature>
<dbReference type="SUPFAM" id="SSF56112">
    <property type="entry name" value="Protein kinase-like (PK-like)"/>
    <property type="match status" value="1"/>
</dbReference>
<feature type="region of interest" description="Disordered" evidence="7">
    <location>
        <begin position="32"/>
        <end position="134"/>
    </location>
</feature>
<reference evidence="11 12" key="1">
    <citation type="journal article" date="2010" name="Science">
        <title>Genomic analysis of organismal complexity in the multicellular green alga Volvox carteri.</title>
        <authorList>
            <person name="Prochnik S.E."/>
            <person name="Umen J."/>
            <person name="Nedelcu A.M."/>
            <person name="Hallmann A."/>
            <person name="Miller S.M."/>
            <person name="Nishii I."/>
            <person name="Ferris P."/>
            <person name="Kuo A."/>
            <person name="Mitros T."/>
            <person name="Fritz-Laylin L.K."/>
            <person name="Hellsten U."/>
            <person name="Chapman J."/>
            <person name="Simakov O."/>
            <person name="Rensing S.A."/>
            <person name="Terry A."/>
            <person name="Pangilinan J."/>
            <person name="Kapitonov V."/>
            <person name="Jurka J."/>
            <person name="Salamov A."/>
            <person name="Shapiro H."/>
            <person name="Schmutz J."/>
            <person name="Grimwood J."/>
            <person name="Lindquist E."/>
            <person name="Lucas S."/>
            <person name="Grigoriev I.V."/>
            <person name="Schmitt R."/>
            <person name="Kirk D."/>
            <person name="Rokhsar D.S."/>
        </authorList>
    </citation>
    <scope>NUCLEOTIDE SEQUENCE [LARGE SCALE GENOMIC DNA]</scope>
    <source>
        <strain evidence="12">f. Nagariensis / Eve</strain>
    </source>
</reference>
<dbReference type="OrthoDB" id="538607at2759"/>
<keyword evidence="2" id="KW-0808">Transferase</keyword>
<dbReference type="PROSITE" id="PS00107">
    <property type="entry name" value="PROTEIN_KINASE_ATP"/>
    <property type="match status" value="1"/>
</dbReference>
<dbReference type="PANTHER" id="PTHR44329:SF214">
    <property type="entry name" value="PROTEIN KINASE DOMAIN-CONTAINING PROTEIN"/>
    <property type="match status" value="1"/>
</dbReference>
<dbReference type="eggNOG" id="KOG0192">
    <property type="taxonomic scope" value="Eukaryota"/>
</dbReference>
<dbReference type="InParanoid" id="D8UDL2"/>
<evidence type="ECO:0000256" key="7">
    <source>
        <dbReference type="SAM" id="MobiDB-lite"/>
    </source>
</evidence>
<dbReference type="InterPro" id="IPR051681">
    <property type="entry name" value="Ser/Thr_Kinases-Pseudokinases"/>
</dbReference>
<feature type="transmembrane region" description="Helical" evidence="8">
    <location>
        <begin position="512"/>
        <end position="534"/>
    </location>
</feature>
<evidence type="ECO:0000259" key="10">
    <source>
        <dbReference type="PROSITE" id="PS50839"/>
    </source>
</evidence>
<feature type="compositionally biased region" description="Polar residues" evidence="7">
    <location>
        <begin position="110"/>
        <end position="134"/>
    </location>
</feature>
<keyword evidence="1" id="KW-0723">Serine/threonine-protein kinase</keyword>
<feature type="domain" description="Protein kinase" evidence="9">
    <location>
        <begin position="636"/>
        <end position="1022"/>
    </location>
</feature>